<reference evidence="7" key="1">
    <citation type="journal article" date="2014" name="Front. Microbiol.">
        <title>High frequency of phylogenetically diverse reductive dehalogenase-homologous genes in deep subseafloor sedimentary metagenomes.</title>
        <authorList>
            <person name="Kawai M."/>
            <person name="Futagami T."/>
            <person name="Toyoda A."/>
            <person name="Takaki Y."/>
            <person name="Nishi S."/>
            <person name="Hori S."/>
            <person name="Arai W."/>
            <person name="Tsubouchi T."/>
            <person name="Morono Y."/>
            <person name="Uchiyama I."/>
            <person name="Ito T."/>
            <person name="Fujiyama A."/>
            <person name="Inagaki F."/>
            <person name="Takami H."/>
        </authorList>
    </citation>
    <scope>NUCLEOTIDE SEQUENCE</scope>
    <source>
        <strain evidence="7">Expedition CK06-06</strain>
    </source>
</reference>
<evidence type="ECO:0000256" key="5">
    <source>
        <dbReference type="SAM" id="Phobius"/>
    </source>
</evidence>
<proteinExistence type="predicted"/>
<sequence length="149" mass="16615">MSIDYLSKIGTTTDSNEENLWKKVFKAADENWKPDPPVRVIFENVVASEVRGKKTIASGFSQGSLGYAVTFIGFVLVGNSATIMEDKIKRTLFRLLSTPTYKSSYITGKILGSIFVGIFQFTILILSIYKILYQFITKGVHNSKSSVKN</sequence>
<keyword evidence="2 5" id="KW-0812">Transmembrane</keyword>
<gene>
    <name evidence="7" type="ORF">S01H4_03833</name>
</gene>
<dbReference type="GO" id="GO:0016020">
    <property type="term" value="C:membrane"/>
    <property type="evidence" value="ECO:0007669"/>
    <property type="project" value="UniProtKB-SubCell"/>
</dbReference>
<comment type="caution">
    <text evidence="7">The sequence shown here is derived from an EMBL/GenBank/DDBJ whole genome shotgun (WGS) entry which is preliminary data.</text>
</comment>
<keyword evidence="4 5" id="KW-0472">Membrane</keyword>
<dbReference type="EMBL" id="BART01000973">
    <property type="protein sequence ID" value="GAG59760.1"/>
    <property type="molecule type" value="Genomic_DNA"/>
</dbReference>
<feature type="domain" description="ABC-2 type transporter transmembrane" evidence="6">
    <location>
        <begin position="56"/>
        <end position="137"/>
    </location>
</feature>
<evidence type="ECO:0000256" key="1">
    <source>
        <dbReference type="ARBA" id="ARBA00004141"/>
    </source>
</evidence>
<name>X0YU37_9ZZZZ</name>
<evidence type="ECO:0000256" key="4">
    <source>
        <dbReference type="ARBA" id="ARBA00023136"/>
    </source>
</evidence>
<dbReference type="GO" id="GO:0140359">
    <property type="term" value="F:ABC-type transporter activity"/>
    <property type="evidence" value="ECO:0007669"/>
    <property type="project" value="InterPro"/>
</dbReference>
<accession>X0YU37</accession>
<feature type="transmembrane region" description="Helical" evidence="5">
    <location>
        <begin position="104"/>
        <end position="129"/>
    </location>
</feature>
<feature type="transmembrane region" description="Helical" evidence="5">
    <location>
        <begin position="64"/>
        <end position="84"/>
    </location>
</feature>
<keyword evidence="3 5" id="KW-1133">Transmembrane helix</keyword>
<dbReference type="AlphaFoldDB" id="X0YU37"/>
<feature type="non-terminal residue" evidence="7">
    <location>
        <position position="149"/>
    </location>
</feature>
<evidence type="ECO:0000313" key="7">
    <source>
        <dbReference type="EMBL" id="GAG59760.1"/>
    </source>
</evidence>
<evidence type="ECO:0000259" key="6">
    <source>
        <dbReference type="Pfam" id="PF12698"/>
    </source>
</evidence>
<evidence type="ECO:0000256" key="2">
    <source>
        <dbReference type="ARBA" id="ARBA00022692"/>
    </source>
</evidence>
<organism evidence="7">
    <name type="scientific">marine sediment metagenome</name>
    <dbReference type="NCBI Taxonomy" id="412755"/>
    <lineage>
        <taxon>unclassified sequences</taxon>
        <taxon>metagenomes</taxon>
        <taxon>ecological metagenomes</taxon>
    </lineage>
</organism>
<comment type="subcellular location">
    <subcellularLocation>
        <location evidence="1">Membrane</location>
        <topology evidence="1">Multi-pass membrane protein</topology>
    </subcellularLocation>
</comment>
<dbReference type="Pfam" id="PF12698">
    <property type="entry name" value="ABC2_membrane_3"/>
    <property type="match status" value="1"/>
</dbReference>
<protein>
    <recommendedName>
        <fullName evidence="6">ABC-2 type transporter transmembrane domain-containing protein</fullName>
    </recommendedName>
</protein>
<dbReference type="InterPro" id="IPR013525">
    <property type="entry name" value="ABC2_TM"/>
</dbReference>
<evidence type="ECO:0000256" key="3">
    <source>
        <dbReference type="ARBA" id="ARBA00022989"/>
    </source>
</evidence>